<dbReference type="Proteomes" id="UP001597221">
    <property type="component" value="Unassembled WGS sequence"/>
</dbReference>
<dbReference type="NCBIfam" id="TIGR01023">
    <property type="entry name" value="rpmG_bact"/>
    <property type="match status" value="1"/>
</dbReference>
<evidence type="ECO:0000256" key="5">
    <source>
        <dbReference type="HAMAP-Rule" id="MF_00294"/>
    </source>
</evidence>
<evidence type="ECO:0000256" key="4">
    <source>
        <dbReference type="ARBA" id="ARBA00035176"/>
    </source>
</evidence>
<dbReference type="InterPro" id="IPR018264">
    <property type="entry name" value="Ribosomal_bL33_CS"/>
</dbReference>
<dbReference type="SUPFAM" id="SSF57829">
    <property type="entry name" value="Zn-binding ribosomal proteins"/>
    <property type="match status" value="1"/>
</dbReference>
<dbReference type="InterPro" id="IPR011332">
    <property type="entry name" value="Ribosomal_zn-bd"/>
</dbReference>
<dbReference type="HAMAP" id="MF_00294">
    <property type="entry name" value="Ribosomal_bL33"/>
    <property type="match status" value="1"/>
</dbReference>
<dbReference type="PANTHER" id="PTHR43168">
    <property type="entry name" value="50S RIBOSOMAL PROTEIN L33, CHLOROPLASTIC"/>
    <property type="match status" value="1"/>
</dbReference>
<evidence type="ECO:0000256" key="2">
    <source>
        <dbReference type="ARBA" id="ARBA00022980"/>
    </source>
</evidence>
<evidence type="ECO:0000256" key="3">
    <source>
        <dbReference type="ARBA" id="ARBA00023274"/>
    </source>
</evidence>
<evidence type="ECO:0000313" key="7">
    <source>
        <dbReference type="Proteomes" id="UP001597221"/>
    </source>
</evidence>
<name>A0ABW4HXJ3_9BACI</name>
<proteinExistence type="inferred from homology"/>
<comment type="similarity">
    <text evidence="1 5">Belongs to the bacterial ribosomal protein bL33 family.</text>
</comment>
<dbReference type="EMBL" id="JBHUDE010000160">
    <property type="protein sequence ID" value="MFD1609630.1"/>
    <property type="molecule type" value="Genomic_DNA"/>
</dbReference>
<dbReference type="NCBIfam" id="NF001860">
    <property type="entry name" value="PRK00595.1"/>
    <property type="match status" value="1"/>
</dbReference>
<protein>
    <recommendedName>
        <fullName evidence="4 5">Large ribosomal subunit protein bL33</fullName>
    </recommendedName>
</protein>
<dbReference type="NCBIfam" id="NF001764">
    <property type="entry name" value="PRK00504.1"/>
    <property type="match status" value="1"/>
</dbReference>
<reference evidence="7" key="1">
    <citation type="journal article" date="2019" name="Int. J. Syst. Evol. Microbiol.">
        <title>The Global Catalogue of Microorganisms (GCM) 10K type strain sequencing project: providing services to taxonomists for standard genome sequencing and annotation.</title>
        <authorList>
            <consortium name="The Broad Institute Genomics Platform"/>
            <consortium name="The Broad Institute Genome Sequencing Center for Infectious Disease"/>
            <person name="Wu L."/>
            <person name="Ma J."/>
        </authorList>
    </citation>
    <scope>NUCLEOTIDE SEQUENCE [LARGE SCALE GENOMIC DNA]</scope>
    <source>
        <strain evidence="7">CGMCC 1.12376</strain>
    </source>
</reference>
<dbReference type="PANTHER" id="PTHR43168:SF5">
    <property type="entry name" value="LARGE RIBOSOMAL SUBUNIT PROTEIN BL33B"/>
    <property type="match status" value="1"/>
</dbReference>
<dbReference type="PROSITE" id="PS00582">
    <property type="entry name" value="RIBOSOMAL_L33"/>
    <property type="match status" value="1"/>
</dbReference>
<evidence type="ECO:0000256" key="1">
    <source>
        <dbReference type="ARBA" id="ARBA00007596"/>
    </source>
</evidence>
<organism evidence="6 7">
    <name type="scientific">Oceanobacillus luteolus</name>
    <dbReference type="NCBI Taxonomy" id="1274358"/>
    <lineage>
        <taxon>Bacteria</taxon>
        <taxon>Bacillati</taxon>
        <taxon>Bacillota</taxon>
        <taxon>Bacilli</taxon>
        <taxon>Bacillales</taxon>
        <taxon>Bacillaceae</taxon>
        <taxon>Oceanobacillus</taxon>
    </lineage>
</organism>
<dbReference type="Pfam" id="PF00471">
    <property type="entry name" value="Ribosomal_L33"/>
    <property type="match status" value="1"/>
</dbReference>
<evidence type="ECO:0000313" key="6">
    <source>
        <dbReference type="EMBL" id="MFD1609630.1"/>
    </source>
</evidence>
<gene>
    <name evidence="5 6" type="primary">rpmG</name>
    <name evidence="6" type="ORF">ACFSBH_18585</name>
</gene>
<keyword evidence="2 5" id="KW-0689">Ribosomal protein</keyword>
<accession>A0ABW4HXJ3</accession>
<dbReference type="RefSeq" id="WP_251514773.1">
    <property type="nucleotide sequence ID" value="NZ_JAMBON010000020.1"/>
</dbReference>
<sequence>MSKKITLACAICSSRNYSTNKNVSTTSTRLEVKKYCKHCGEHTLHRETK</sequence>
<dbReference type="InterPro" id="IPR001705">
    <property type="entry name" value="Ribosomal_bL33"/>
</dbReference>
<comment type="caution">
    <text evidence="6">The sequence shown here is derived from an EMBL/GenBank/DDBJ whole genome shotgun (WGS) entry which is preliminary data.</text>
</comment>
<keyword evidence="7" id="KW-1185">Reference proteome</keyword>
<dbReference type="Gene3D" id="2.20.28.120">
    <property type="entry name" value="Ribosomal protein L33"/>
    <property type="match status" value="1"/>
</dbReference>
<dbReference type="GO" id="GO:0005840">
    <property type="term" value="C:ribosome"/>
    <property type="evidence" value="ECO:0007669"/>
    <property type="project" value="UniProtKB-KW"/>
</dbReference>
<dbReference type="InterPro" id="IPR038584">
    <property type="entry name" value="Ribosomal_bL33_sf"/>
</dbReference>
<keyword evidence="3 5" id="KW-0687">Ribonucleoprotein</keyword>